<dbReference type="GO" id="GO:0008830">
    <property type="term" value="F:dTDP-4-dehydrorhamnose 3,5-epimerase activity"/>
    <property type="evidence" value="ECO:0007669"/>
    <property type="project" value="UniProtKB-EC"/>
</dbReference>
<keyword evidence="1" id="KW-0413">Isomerase</keyword>
<dbReference type="InterPro" id="IPR014710">
    <property type="entry name" value="RmlC-like_jellyroll"/>
</dbReference>
<dbReference type="Gene3D" id="2.60.120.10">
    <property type="entry name" value="Jelly Rolls"/>
    <property type="match status" value="1"/>
</dbReference>
<dbReference type="InterPro" id="IPR000888">
    <property type="entry name" value="RmlC-like"/>
</dbReference>
<dbReference type="SUPFAM" id="SSF51182">
    <property type="entry name" value="RmlC-like cupins"/>
    <property type="match status" value="1"/>
</dbReference>
<dbReference type="GO" id="GO:0019305">
    <property type="term" value="P:dTDP-rhamnose biosynthetic process"/>
    <property type="evidence" value="ECO:0007669"/>
    <property type="project" value="TreeGrafter"/>
</dbReference>
<dbReference type="GO" id="GO:0000271">
    <property type="term" value="P:polysaccharide biosynthetic process"/>
    <property type="evidence" value="ECO:0007669"/>
    <property type="project" value="TreeGrafter"/>
</dbReference>
<accession>A0A160TE35</accession>
<dbReference type="Pfam" id="PF00908">
    <property type="entry name" value="dTDP_sugar_isom"/>
    <property type="match status" value="1"/>
</dbReference>
<evidence type="ECO:0000313" key="1">
    <source>
        <dbReference type="EMBL" id="CUS41998.1"/>
    </source>
</evidence>
<sequence>MRVIKTAIEGAVIIEPVVHGDERGFFVETFQQQRYRDLAGIDVDFVQDNISRSNKGVVRGLHFQKSRPQGKLAQVTRGEVFDVILDIRPQSPTFGRWDGVMLNEESKHQLWIPPGLAHGFLVLSDFADFSYKCSDFYDAADEGCIRWNDPAIAIDWPLDQLGDIDLTVSPRDANAPTFAEFIESCA</sequence>
<proteinExistence type="predicted"/>
<dbReference type="PANTHER" id="PTHR21047">
    <property type="entry name" value="DTDP-6-DEOXY-D-GLUCOSE-3,5 EPIMERASE"/>
    <property type="match status" value="1"/>
</dbReference>
<dbReference type="EMBL" id="CZQC01000059">
    <property type="protein sequence ID" value="CUS41998.1"/>
    <property type="molecule type" value="Genomic_DNA"/>
</dbReference>
<dbReference type="AlphaFoldDB" id="A0A160TE35"/>
<gene>
    <name evidence="1" type="ORF">MGWOODY_Tha2363</name>
</gene>
<dbReference type="CDD" id="cd00438">
    <property type="entry name" value="cupin_RmlC"/>
    <property type="match status" value="1"/>
</dbReference>
<reference evidence="1" key="1">
    <citation type="submission" date="2015-10" db="EMBL/GenBank/DDBJ databases">
        <authorList>
            <person name="Gilbert D.G."/>
        </authorList>
    </citation>
    <scope>NUCLEOTIDE SEQUENCE</scope>
</reference>
<protein>
    <submittedName>
        <fullName evidence="1">dTDP-4-dehydrorhamnose 3,5-epimerase</fullName>
        <ecNumber evidence="1">5.1.3.13</ecNumber>
    </submittedName>
</protein>
<dbReference type="NCBIfam" id="TIGR01221">
    <property type="entry name" value="rmlC"/>
    <property type="match status" value="1"/>
</dbReference>
<dbReference type="InterPro" id="IPR011051">
    <property type="entry name" value="RmlC_Cupin_sf"/>
</dbReference>
<name>A0A160TE35_9ZZZZ</name>
<dbReference type="PANTHER" id="PTHR21047:SF2">
    <property type="entry name" value="THYMIDINE DIPHOSPHO-4-KETO-RHAMNOSE 3,5-EPIMERASE"/>
    <property type="match status" value="1"/>
</dbReference>
<dbReference type="GO" id="GO:0005829">
    <property type="term" value="C:cytosol"/>
    <property type="evidence" value="ECO:0007669"/>
    <property type="project" value="TreeGrafter"/>
</dbReference>
<dbReference type="EC" id="5.1.3.13" evidence="1"/>
<organism evidence="1">
    <name type="scientific">hydrothermal vent metagenome</name>
    <dbReference type="NCBI Taxonomy" id="652676"/>
    <lineage>
        <taxon>unclassified sequences</taxon>
        <taxon>metagenomes</taxon>
        <taxon>ecological metagenomes</taxon>
    </lineage>
</organism>